<dbReference type="Gene3D" id="3.40.630.30">
    <property type="match status" value="1"/>
</dbReference>
<evidence type="ECO:0000259" key="1">
    <source>
        <dbReference type="PROSITE" id="PS51186"/>
    </source>
</evidence>
<dbReference type="Proteomes" id="UP000199427">
    <property type="component" value="Unassembled WGS sequence"/>
</dbReference>
<dbReference type="AlphaFoldDB" id="A0A1H9HW95"/>
<name>A0A1H9HW95_9BACI</name>
<gene>
    <name evidence="2" type="ORF">SAMN05216362_12137</name>
</gene>
<dbReference type="EMBL" id="FOES01000021">
    <property type="protein sequence ID" value="SEQ66596.1"/>
    <property type="molecule type" value="Genomic_DNA"/>
</dbReference>
<dbReference type="Pfam" id="PF00583">
    <property type="entry name" value="Acetyltransf_1"/>
    <property type="match status" value="1"/>
</dbReference>
<dbReference type="GO" id="GO:0016747">
    <property type="term" value="F:acyltransferase activity, transferring groups other than amino-acyl groups"/>
    <property type="evidence" value="ECO:0007669"/>
    <property type="project" value="InterPro"/>
</dbReference>
<evidence type="ECO:0000313" key="3">
    <source>
        <dbReference type="Proteomes" id="UP000199427"/>
    </source>
</evidence>
<feature type="domain" description="N-acetyltransferase" evidence="1">
    <location>
        <begin position="3"/>
        <end position="151"/>
    </location>
</feature>
<reference evidence="2 3" key="1">
    <citation type="submission" date="2016-10" db="EMBL/GenBank/DDBJ databases">
        <authorList>
            <person name="de Groot N.N."/>
        </authorList>
    </citation>
    <scope>NUCLEOTIDE SEQUENCE [LARGE SCALE GENOMIC DNA]</scope>
    <source>
        <strain evidence="2 3">DSM 21633</strain>
    </source>
</reference>
<dbReference type="CDD" id="cd04301">
    <property type="entry name" value="NAT_SF"/>
    <property type="match status" value="1"/>
</dbReference>
<dbReference type="InterPro" id="IPR050276">
    <property type="entry name" value="MshD_Acetyltransferase"/>
</dbReference>
<dbReference type="OrthoDB" id="9127144at2"/>
<sequence>MEIMFKEINQSNYKSCVELGVKSEQRNFVAPNWYSLLESYYEEGERHPLGIYKGDQMVGFIMYVFYPADEDYQLDSWWIERFMIGDQYQNQGLGKTALKEFLDYFKSEYGKVELRISMEPHNNVALSLYEKVGFIRTGEMVENEAVLCMEV</sequence>
<evidence type="ECO:0000313" key="2">
    <source>
        <dbReference type="EMBL" id="SEQ66596.1"/>
    </source>
</evidence>
<dbReference type="PROSITE" id="PS51186">
    <property type="entry name" value="GNAT"/>
    <property type="match status" value="1"/>
</dbReference>
<organism evidence="2 3">
    <name type="scientific">Piscibacillus halophilus</name>
    <dbReference type="NCBI Taxonomy" id="571933"/>
    <lineage>
        <taxon>Bacteria</taxon>
        <taxon>Bacillati</taxon>
        <taxon>Bacillota</taxon>
        <taxon>Bacilli</taxon>
        <taxon>Bacillales</taxon>
        <taxon>Bacillaceae</taxon>
        <taxon>Piscibacillus</taxon>
    </lineage>
</organism>
<proteinExistence type="predicted"/>
<dbReference type="STRING" id="571933.SAMN05216362_12137"/>
<accession>A0A1H9HW95</accession>
<dbReference type="InterPro" id="IPR016181">
    <property type="entry name" value="Acyl_CoA_acyltransferase"/>
</dbReference>
<dbReference type="InterPro" id="IPR000182">
    <property type="entry name" value="GNAT_dom"/>
</dbReference>
<keyword evidence="3" id="KW-1185">Reference proteome</keyword>
<dbReference type="SUPFAM" id="SSF55729">
    <property type="entry name" value="Acyl-CoA N-acyltransferases (Nat)"/>
    <property type="match status" value="1"/>
</dbReference>
<dbReference type="RefSeq" id="WP_091773925.1">
    <property type="nucleotide sequence ID" value="NZ_FOES01000021.1"/>
</dbReference>
<dbReference type="PANTHER" id="PTHR43617">
    <property type="entry name" value="L-AMINO ACID N-ACETYLTRANSFERASE"/>
    <property type="match status" value="1"/>
</dbReference>
<keyword evidence="2" id="KW-0808">Transferase</keyword>
<protein>
    <submittedName>
        <fullName evidence="2">Diamine N-acetyltransferase</fullName>
    </submittedName>
</protein>